<reference evidence="7" key="1">
    <citation type="journal article" date="2020" name="bioRxiv">
        <title>Hybrid origin of Populus tomentosa Carr. identified through genome sequencing and phylogenomic analysis.</title>
        <authorList>
            <person name="An X."/>
            <person name="Gao K."/>
            <person name="Chen Z."/>
            <person name="Li J."/>
            <person name="Yang X."/>
            <person name="Yang X."/>
            <person name="Zhou J."/>
            <person name="Guo T."/>
            <person name="Zhao T."/>
            <person name="Huang S."/>
            <person name="Miao D."/>
            <person name="Khan W.U."/>
            <person name="Rao P."/>
            <person name="Ye M."/>
            <person name="Lei B."/>
            <person name="Liao W."/>
            <person name="Wang J."/>
            <person name="Ji L."/>
            <person name="Li Y."/>
            <person name="Guo B."/>
            <person name="Mustafa N.S."/>
            <person name="Li S."/>
            <person name="Yun Q."/>
            <person name="Keller S.R."/>
            <person name="Mao J."/>
            <person name="Zhang R."/>
            <person name="Strauss S.H."/>
        </authorList>
    </citation>
    <scope>NUCLEOTIDE SEQUENCE</scope>
    <source>
        <strain evidence="7">GM15</strain>
        <tissue evidence="7">Leaf</tissue>
    </source>
</reference>
<evidence type="ECO:0000313" key="8">
    <source>
        <dbReference type="Proteomes" id="UP000886885"/>
    </source>
</evidence>
<comment type="subcellular location">
    <subcellularLocation>
        <location evidence="1">Nucleus</location>
    </subcellularLocation>
</comment>
<evidence type="ECO:0000256" key="3">
    <source>
        <dbReference type="ARBA" id="ARBA00022806"/>
    </source>
</evidence>
<protein>
    <recommendedName>
        <fullName evidence="6">SNF2 N-terminal domain-containing protein</fullName>
    </recommendedName>
</protein>
<keyword evidence="3" id="KW-0347">Helicase</keyword>
<evidence type="ECO:0000259" key="6">
    <source>
        <dbReference type="Pfam" id="PF00176"/>
    </source>
</evidence>
<evidence type="ECO:0000256" key="1">
    <source>
        <dbReference type="ARBA" id="ARBA00004123"/>
    </source>
</evidence>
<dbReference type="GO" id="GO:0005524">
    <property type="term" value="F:ATP binding"/>
    <property type="evidence" value="ECO:0007669"/>
    <property type="project" value="UniProtKB-KW"/>
</dbReference>
<dbReference type="GO" id="GO:0042393">
    <property type="term" value="F:histone binding"/>
    <property type="evidence" value="ECO:0007669"/>
    <property type="project" value="TreeGrafter"/>
</dbReference>
<keyword evidence="4" id="KW-0067">ATP-binding</keyword>
<accession>A0A8X8C9J3</accession>
<dbReference type="EMBL" id="JAAWWB010000023">
    <property type="protein sequence ID" value="KAG6753906.1"/>
    <property type="molecule type" value="Genomic_DNA"/>
</dbReference>
<evidence type="ECO:0000256" key="4">
    <source>
        <dbReference type="ARBA" id="ARBA00022840"/>
    </source>
</evidence>
<organism evidence="7 8">
    <name type="scientific">Populus tomentosa</name>
    <name type="common">Chinese white poplar</name>
    <dbReference type="NCBI Taxonomy" id="118781"/>
    <lineage>
        <taxon>Eukaryota</taxon>
        <taxon>Viridiplantae</taxon>
        <taxon>Streptophyta</taxon>
        <taxon>Embryophyta</taxon>
        <taxon>Tracheophyta</taxon>
        <taxon>Spermatophyta</taxon>
        <taxon>Magnoliopsida</taxon>
        <taxon>eudicotyledons</taxon>
        <taxon>Gunneridae</taxon>
        <taxon>Pentapetalae</taxon>
        <taxon>rosids</taxon>
        <taxon>fabids</taxon>
        <taxon>Malpighiales</taxon>
        <taxon>Salicaceae</taxon>
        <taxon>Saliceae</taxon>
        <taxon>Populus</taxon>
    </lineage>
</organism>
<dbReference type="InterPro" id="IPR000330">
    <property type="entry name" value="SNF2_N"/>
</dbReference>
<dbReference type="GO" id="GO:0000812">
    <property type="term" value="C:Swr1 complex"/>
    <property type="evidence" value="ECO:0007669"/>
    <property type="project" value="TreeGrafter"/>
</dbReference>
<gene>
    <name evidence="7" type="ORF">POTOM_041911</name>
</gene>
<keyword evidence="5" id="KW-0238">DNA-binding</keyword>
<dbReference type="AlphaFoldDB" id="A0A8X8C9J3"/>
<dbReference type="GO" id="GO:0003677">
    <property type="term" value="F:DNA binding"/>
    <property type="evidence" value="ECO:0007669"/>
    <property type="project" value="UniProtKB-KW"/>
</dbReference>
<keyword evidence="8" id="KW-1185">Reference proteome</keyword>
<dbReference type="GO" id="GO:0016887">
    <property type="term" value="F:ATP hydrolysis activity"/>
    <property type="evidence" value="ECO:0007669"/>
    <property type="project" value="TreeGrafter"/>
</dbReference>
<evidence type="ECO:0000256" key="2">
    <source>
        <dbReference type="ARBA" id="ARBA00022741"/>
    </source>
</evidence>
<evidence type="ECO:0000313" key="7">
    <source>
        <dbReference type="EMBL" id="KAG6753906.1"/>
    </source>
</evidence>
<dbReference type="InterPro" id="IPR050520">
    <property type="entry name" value="INO80/SWR1_helicase"/>
</dbReference>
<sequence>MAMALLAHLACGKGIWGPRLIVVPTGVKLDWETEFLKWCPAFKILAYLGSANGRGFKSLQDEEMKFLMLDETHLIKKLEVSEMAKSFKLQFKTVYLINWYTPLQSDLVELRPLMYFLMPHIFQSHQEFKGWFSNSR</sequence>
<dbReference type="GO" id="GO:0006338">
    <property type="term" value="P:chromatin remodeling"/>
    <property type="evidence" value="ECO:0007669"/>
    <property type="project" value="TreeGrafter"/>
</dbReference>
<dbReference type="OrthoDB" id="961973at2759"/>
<keyword evidence="2" id="KW-0547">Nucleotide-binding</keyword>
<evidence type="ECO:0000256" key="5">
    <source>
        <dbReference type="ARBA" id="ARBA00023125"/>
    </source>
</evidence>
<dbReference type="GO" id="GO:0004386">
    <property type="term" value="F:helicase activity"/>
    <property type="evidence" value="ECO:0007669"/>
    <property type="project" value="UniProtKB-KW"/>
</dbReference>
<dbReference type="PANTHER" id="PTHR45685:SF1">
    <property type="entry name" value="HELICASE SRCAP"/>
    <property type="match status" value="1"/>
</dbReference>
<keyword evidence="3" id="KW-0378">Hydrolase</keyword>
<proteinExistence type="predicted"/>
<dbReference type="PANTHER" id="PTHR45685">
    <property type="entry name" value="HELICASE SRCAP-RELATED"/>
    <property type="match status" value="1"/>
</dbReference>
<dbReference type="Pfam" id="PF00176">
    <property type="entry name" value="SNF2-rel_dom"/>
    <property type="match status" value="1"/>
</dbReference>
<feature type="domain" description="SNF2 N-terminal" evidence="6">
    <location>
        <begin position="61"/>
        <end position="133"/>
    </location>
</feature>
<name>A0A8X8C9J3_POPTO</name>
<comment type="caution">
    <text evidence="7">The sequence shown here is derived from an EMBL/GenBank/DDBJ whole genome shotgun (WGS) entry which is preliminary data.</text>
</comment>
<dbReference type="Proteomes" id="UP000886885">
    <property type="component" value="Chromosome 12A"/>
</dbReference>